<comment type="caution">
    <text evidence="1">The sequence shown here is derived from an EMBL/GenBank/DDBJ whole genome shotgun (WGS) entry which is preliminary data.</text>
</comment>
<proteinExistence type="predicted"/>
<evidence type="ECO:0000313" key="1">
    <source>
        <dbReference type="EMBL" id="MDM5263992.1"/>
    </source>
</evidence>
<sequence length="98" mass="11378">MKFIVLLRGENFEINYDGKIQNVGFMTTRTVKASNSEEAELAAVELIKNDDYLIQMVVKDSTLTPKIYLEEIAEAKWWVRLGGKGYTFFPMDEEENEY</sequence>
<dbReference type="RefSeq" id="WP_289401919.1">
    <property type="nucleotide sequence ID" value="NZ_JAQIBC010000003.1"/>
</dbReference>
<gene>
    <name evidence="1" type="ORF">PF327_07245</name>
</gene>
<dbReference type="Proteomes" id="UP001169066">
    <property type="component" value="Unassembled WGS sequence"/>
</dbReference>
<name>A0ABT7QT86_9BACT</name>
<organism evidence="1 2">
    <name type="scientific">Sulfurovum xiamenensis</name>
    <dbReference type="NCBI Taxonomy" id="3019066"/>
    <lineage>
        <taxon>Bacteria</taxon>
        <taxon>Pseudomonadati</taxon>
        <taxon>Campylobacterota</taxon>
        <taxon>Epsilonproteobacteria</taxon>
        <taxon>Campylobacterales</taxon>
        <taxon>Sulfurovaceae</taxon>
        <taxon>Sulfurovum</taxon>
    </lineage>
</organism>
<protein>
    <submittedName>
        <fullName evidence="1">Uncharacterized protein</fullName>
    </submittedName>
</protein>
<reference evidence="1" key="1">
    <citation type="submission" date="2023-01" db="EMBL/GenBank/DDBJ databases">
        <title>Sulfurovum sp. XTW-4 genome assembly.</title>
        <authorList>
            <person name="Wang J."/>
        </authorList>
    </citation>
    <scope>NUCLEOTIDE SEQUENCE</scope>
    <source>
        <strain evidence="1">XTW-4</strain>
    </source>
</reference>
<keyword evidence="2" id="KW-1185">Reference proteome</keyword>
<accession>A0ABT7QT86</accession>
<evidence type="ECO:0000313" key="2">
    <source>
        <dbReference type="Proteomes" id="UP001169066"/>
    </source>
</evidence>
<dbReference type="EMBL" id="JAQIBC010000003">
    <property type="protein sequence ID" value="MDM5263992.1"/>
    <property type="molecule type" value="Genomic_DNA"/>
</dbReference>